<reference evidence="2" key="1">
    <citation type="submission" date="2025-08" db="UniProtKB">
        <authorList>
            <consortium name="Ensembl"/>
        </authorList>
    </citation>
    <scope>IDENTIFICATION</scope>
</reference>
<dbReference type="InterPro" id="IPR038269">
    <property type="entry name" value="SCAN_sf"/>
</dbReference>
<proteinExistence type="predicted"/>
<dbReference type="Gene3D" id="1.10.4020.10">
    <property type="entry name" value="DNA breaking-rejoining enzymes"/>
    <property type="match status" value="1"/>
</dbReference>
<evidence type="ECO:0000313" key="2">
    <source>
        <dbReference type="Ensembl" id="ENSCABP00000009516.1"/>
    </source>
</evidence>
<protein>
    <recommendedName>
        <fullName evidence="1">SCAN box domain-containing protein</fullName>
    </recommendedName>
</protein>
<dbReference type="Proteomes" id="UP000694404">
    <property type="component" value="Unplaced"/>
</dbReference>
<sequence length="196" mass="22373">WQSPGGKTLYSLEKYRQKFRAARWAGRVRPRAFAQKLMDWATRWLRPNALTVGQIMDRVVLEQFLQGLPDSVWVLVRRHQPATLEAAVQRTEEYAETDFPAREPRALRDPEGLGHKSRDCPVMECGAAYFCGWAWSATRKGRHGLDAVPVRVGRKPHQGLVDTASAHSFVQKNLVKPHSLIPGNRMCKHPGLREER</sequence>
<feature type="domain" description="SCAN box" evidence="1">
    <location>
        <begin position="16"/>
        <end position="93"/>
    </location>
</feature>
<dbReference type="PANTHER" id="PTHR46888">
    <property type="entry name" value="ZINC KNUCKLE DOMAINCONTAINING PROTEIN-RELATED"/>
    <property type="match status" value="1"/>
</dbReference>
<dbReference type="SMART" id="SM00431">
    <property type="entry name" value="SCAN"/>
    <property type="match status" value="1"/>
</dbReference>
<accession>A0A8C0GML7</accession>
<dbReference type="PROSITE" id="PS50804">
    <property type="entry name" value="SCAN_BOX"/>
    <property type="match status" value="1"/>
</dbReference>
<name>A0A8C0GML7_CHEAB</name>
<dbReference type="GeneTree" id="ENSGT01040000241595"/>
<dbReference type="Pfam" id="PF02023">
    <property type="entry name" value="SCAN"/>
    <property type="match status" value="1"/>
</dbReference>
<dbReference type="PANTHER" id="PTHR46888:SF1">
    <property type="entry name" value="RIBONUCLEASE H"/>
    <property type="match status" value="1"/>
</dbReference>
<reference evidence="2" key="2">
    <citation type="submission" date="2025-09" db="UniProtKB">
        <authorList>
            <consortium name="Ensembl"/>
        </authorList>
    </citation>
    <scope>IDENTIFICATION</scope>
</reference>
<keyword evidence="3" id="KW-1185">Reference proteome</keyword>
<dbReference type="OMA" id="WAWSATR"/>
<dbReference type="SUPFAM" id="SSF47353">
    <property type="entry name" value="Retrovirus capsid dimerization domain-like"/>
    <property type="match status" value="1"/>
</dbReference>
<dbReference type="AlphaFoldDB" id="A0A8C0GML7"/>
<organism evidence="2 3">
    <name type="scientific">Chelonoidis abingdonii</name>
    <name type="common">Abingdon island giant tortoise</name>
    <name type="synonym">Testudo abingdonii</name>
    <dbReference type="NCBI Taxonomy" id="106734"/>
    <lineage>
        <taxon>Eukaryota</taxon>
        <taxon>Metazoa</taxon>
        <taxon>Chordata</taxon>
        <taxon>Craniata</taxon>
        <taxon>Vertebrata</taxon>
        <taxon>Euteleostomi</taxon>
        <taxon>Archelosauria</taxon>
        <taxon>Testudinata</taxon>
        <taxon>Testudines</taxon>
        <taxon>Cryptodira</taxon>
        <taxon>Durocryptodira</taxon>
        <taxon>Testudinoidea</taxon>
        <taxon>Testudinidae</taxon>
        <taxon>Chelonoidis</taxon>
    </lineage>
</organism>
<dbReference type="InterPro" id="IPR003309">
    <property type="entry name" value="SCAN_dom"/>
</dbReference>
<evidence type="ECO:0000313" key="3">
    <source>
        <dbReference type="Proteomes" id="UP000694404"/>
    </source>
</evidence>
<evidence type="ECO:0000259" key="1">
    <source>
        <dbReference type="PROSITE" id="PS50804"/>
    </source>
</evidence>
<dbReference type="Ensembl" id="ENSCABT00000010438.1">
    <property type="protein sequence ID" value="ENSCABP00000009516.1"/>
    <property type="gene ID" value="ENSCABG00000007157.1"/>
</dbReference>